<dbReference type="EMBL" id="JAULSW010000005">
    <property type="protein sequence ID" value="KAK3381371.1"/>
    <property type="molecule type" value="Genomic_DNA"/>
</dbReference>
<dbReference type="Proteomes" id="UP001285441">
    <property type="component" value="Unassembled WGS sequence"/>
</dbReference>
<sequence>MSSLCLLFYWDVESGPASFWVNHNGHYAAHILRGESACLDREALTYADKQHHIQHLDVTATGVAAGIRRTANGSPVECLPSVYWDEPRPARPAEFELFGEHARRLLNLPRLLDDLFTSAGEELMGHQPDLSSIVAKLRFITLCAREAPNLVGLVNEAHGGKAFDDCFFVPDKVPATLESVMDVPMNIPLASSPLDDEAEQATHTTETVMDKMDDLRKYKADMGSTKDAFEQGLVAFKEKLEKKLVFDMLKAVVEVGVSVGIAIYTGGAGAPLTVGAVNKLLQGTAETVKEASRLKVAIKALAKVLNTVYPKVNAALQNHSRFAGQEKRGTELVDSLKATAGTISDKLLAGRAGERINYLGLQASWREMDICTDSAFSAIKEEIKDDYIDGMDEYRLAMKKLAIRGDTLVTALKDSYEARTRCLVMVADVKAKEAAMEEIKGLQQRVMDGQAQESIAFMPIRHRLVMELTQRQRVVFNMLHQGMLALVYQANDVKLHKRLFSTLSPGLTAEQLADHWDSFKEATIEVKQSQGKDLTVSAADAGFPPGRRDLLSKDLETPFQIPPTLKALNYQHHMRIRRICAEFVGLKRLDGTADGLDKLEYTIWLGPLMMDRASPYKNAPSSKGTVVQYYMEPLPLVKSGKDNHLIDDKNDFAKRAVCCSGRVSFKRDIVEDGGWDLETIKDIKLNVKYETLIFPS</sequence>
<comment type="caution">
    <text evidence="1">The sequence shown here is derived from an EMBL/GenBank/DDBJ whole genome shotgun (WGS) entry which is preliminary data.</text>
</comment>
<evidence type="ECO:0000313" key="1">
    <source>
        <dbReference type="EMBL" id="KAK3381371.1"/>
    </source>
</evidence>
<accession>A0AAE0NH40</accession>
<name>A0AAE0NH40_9PEZI</name>
<keyword evidence="2" id="KW-1185">Reference proteome</keyword>
<reference evidence="1" key="1">
    <citation type="journal article" date="2023" name="Mol. Phylogenet. Evol.">
        <title>Genome-scale phylogeny and comparative genomics of the fungal order Sordariales.</title>
        <authorList>
            <person name="Hensen N."/>
            <person name="Bonometti L."/>
            <person name="Westerberg I."/>
            <person name="Brannstrom I.O."/>
            <person name="Guillou S."/>
            <person name="Cros-Aarteil S."/>
            <person name="Calhoun S."/>
            <person name="Haridas S."/>
            <person name="Kuo A."/>
            <person name="Mondo S."/>
            <person name="Pangilinan J."/>
            <person name="Riley R."/>
            <person name="LaButti K."/>
            <person name="Andreopoulos B."/>
            <person name="Lipzen A."/>
            <person name="Chen C."/>
            <person name="Yan M."/>
            <person name="Daum C."/>
            <person name="Ng V."/>
            <person name="Clum A."/>
            <person name="Steindorff A."/>
            <person name="Ohm R.A."/>
            <person name="Martin F."/>
            <person name="Silar P."/>
            <person name="Natvig D.O."/>
            <person name="Lalanne C."/>
            <person name="Gautier V."/>
            <person name="Ament-Velasquez S.L."/>
            <person name="Kruys A."/>
            <person name="Hutchinson M.I."/>
            <person name="Powell A.J."/>
            <person name="Barry K."/>
            <person name="Miller A.N."/>
            <person name="Grigoriev I.V."/>
            <person name="Debuchy R."/>
            <person name="Gladieux P."/>
            <person name="Hiltunen Thoren M."/>
            <person name="Johannesson H."/>
        </authorList>
    </citation>
    <scope>NUCLEOTIDE SEQUENCE</scope>
    <source>
        <strain evidence="1">CBS 232.78</strain>
    </source>
</reference>
<gene>
    <name evidence="1" type="ORF">B0H63DRAFT_450717</name>
</gene>
<proteinExistence type="predicted"/>
<organism evidence="1 2">
    <name type="scientific">Podospora didyma</name>
    <dbReference type="NCBI Taxonomy" id="330526"/>
    <lineage>
        <taxon>Eukaryota</taxon>
        <taxon>Fungi</taxon>
        <taxon>Dikarya</taxon>
        <taxon>Ascomycota</taxon>
        <taxon>Pezizomycotina</taxon>
        <taxon>Sordariomycetes</taxon>
        <taxon>Sordariomycetidae</taxon>
        <taxon>Sordariales</taxon>
        <taxon>Podosporaceae</taxon>
        <taxon>Podospora</taxon>
    </lineage>
</organism>
<evidence type="ECO:0000313" key="2">
    <source>
        <dbReference type="Proteomes" id="UP001285441"/>
    </source>
</evidence>
<dbReference type="AlphaFoldDB" id="A0AAE0NH40"/>
<reference evidence="1" key="2">
    <citation type="submission" date="2023-06" db="EMBL/GenBank/DDBJ databases">
        <authorList>
            <consortium name="Lawrence Berkeley National Laboratory"/>
            <person name="Haridas S."/>
            <person name="Hensen N."/>
            <person name="Bonometti L."/>
            <person name="Westerberg I."/>
            <person name="Brannstrom I.O."/>
            <person name="Guillou S."/>
            <person name="Cros-Aarteil S."/>
            <person name="Calhoun S."/>
            <person name="Kuo A."/>
            <person name="Mondo S."/>
            <person name="Pangilinan J."/>
            <person name="Riley R."/>
            <person name="LaButti K."/>
            <person name="Andreopoulos B."/>
            <person name="Lipzen A."/>
            <person name="Chen C."/>
            <person name="Yanf M."/>
            <person name="Daum C."/>
            <person name="Ng V."/>
            <person name="Clum A."/>
            <person name="Steindorff A."/>
            <person name="Ohm R."/>
            <person name="Martin F."/>
            <person name="Silar P."/>
            <person name="Natvig D."/>
            <person name="Lalanne C."/>
            <person name="Gautier V."/>
            <person name="Ament-velasquez S.L."/>
            <person name="Kruys A."/>
            <person name="Hutchinson M.I."/>
            <person name="Powell A.J."/>
            <person name="Barry K."/>
            <person name="Miller A.N."/>
            <person name="Grigoriev I.V."/>
            <person name="Debuchy R."/>
            <person name="Gladieux P."/>
            <person name="Thoren M.H."/>
            <person name="Johannesson H."/>
        </authorList>
    </citation>
    <scope>NUCLEOTIDE SEQUENCE</scope>
    <source>
        <strain evidence="1">CBS 232.78</strain>
    </source>
</reference>
<protein>
    <submittedName>
        <fullName evidence="1">Uncharacterized protein</fullName>
    </submittedName>
</protein>